<dbReference type="InterPro" id="IPR036291">
    <property type="entry name" value="NAD(P)-bd_dom_sf"/>
</dbReference>
<keyword evidence="2" id="KW-0521">NADP</keyword>
<evidence type="ECO:0008006" key="7">
    <source>
        <dbReference type="Google" id="ProtNLM"/>
    </source>
</evidence>
<evidence type="ECO:0000256" key="4">
    <source>
        <dbReference type="RuleBase" id="RU000363"/>
    </source>
</evidence>
<proteinExistence type="inferred from homology"/>
<dbReference type="PROSITE" id="PS00061">
    <property type="entry name" value="ADH_SHORT"/>
    <property type="match status" value="1"/>
</dbReference>
<dbReference type="GO" id="GO:0016491">
    <property type="term" value="F:oxidoreductase activity"/>
    <property type="evidence" value="ECO:0007669"/>
    <property type="project" value="UniProtKB-KW"/>
</dbReference>
<dbReference type="PRINTS" id="PR00080">
    <property type="entry name" value="SDRFAMILY"/>
</dbReference>
<dbReference type="CDD" id="cd05374">
    <property type="entry name" value="17beta-HSD-like_SDR_c"/>
    <property type="match status" value="1"/>
</dbReference>
<comment type="caution">
    <text evidence="5">The sequence shown here is derived from an EMBL/GenBank/DDBJ whole genome shotgun (WGS) entry which is preliminary data.</text>
</comment>
<protein>
    <recommendedName>
        <fullName evidence="7">NAD(P)-binding protein</fullName>
    </recommendedName>
</protein>
<dbReference type="Gene3D" id="3.40.50.720">
    <property type="entry name" value="NAD(P)-binding Rossmann-like Domain"/>
    <property type="match status" value="1"/>
</dbReference>
<evidence type="ECO:0000256" key="2">
    <source>
        <dbReference type="ARBA" id="ARBA00022857"/>
    </source>
</evidence>
<dbReference type="SUPFAM" id="SSF51735">
    <property type="entry name" value="NAD(P)-binding Rossmann-fold domains"/>
    <property type="match status" value="1"/>
</dbReference>
<accession>A0AAD7TV95</accession>
<dbReference type="Proteomes" id="UP001215151">
    <property type="component" value="Unassembled WGS sequence"/>
</dbReference>
<evidence type="ECO:0000256" key="3">
    <source>
        <dbReference type="ARBA" id="ARBA00023002"/>
    </source>
</evidence>
<comment type="similarity">
    <text evidence="1 4">Belongs to the short-chain dehydrogenases/reductases (SDR) family.</text>
</comment>
<keyword evidence="3" id="KW-0560">Oxidoreductase</keyword>
<keyword evidence="6" id="KW-1185">Reference proteome</keyword>
<reference evidence="5" key="1">
    <citation type="submission" date="2022-11" db="EMBL/GenBank/DDBJ databases">
        <title>Genome Sequence of Cubamyces cubensis.</title>
        <authorList>
            <person name="Buettner E."/>
        </authorList>
    </citation>
    <scope>NUCLEOTIDE SEQUENCE</scope>
    <source>
        <strain evidence="5">MPL-01</strain>
    </source>
</reference>
<dbReference type="InterPro" id="IPR002347">
    <property type="entry name" value="SDR_fam"/>
</dbReference>
<evidence type="ECO:0000256" key="1">
    <source>
        <dbReference type="ARBA" id="ARBA00006484"/>
    </source>
</evidence>
<dbReference type="PANTHER" id="PTHR43976:SF16">
    <property type="entry name" value="SHORT-CHAIN DEHYDROGENASE_REDUCTASE FAMILY PROTEIN"/>
    <property type="match status" value="1"/>
</dbReference>
<dbReference type="InterPro" id="IPR051911">
    <property type="entry name" value="SDR_oxidoreductase"/>
</dbReference>
<dbReference type="InterPro" id="IPR020904">
    <property type="entry name" value="Sc_DH/Rdtase_CS"/>
</dbReference>
<dbReference type="PRINTS" id="PR00081">
    <property type="entry name" value="GDHRDH"/>
</dbReference>
<dbReference type="Pfam" id="PF00106">
    <property type="entry name" value="adh_short"/>
    <property type="match status" value="1"/>
</dbReference>
<dbReference type="AlphaFoldDB" id="A0AAD7TV95"/>
<sequence length="353" mass="37885">MKLGEILPLAGLRYGESCSDIYKSTSTMALTASELSPPSSEMSNHPNTATGSRVWLITGTSAGIGYATVNEVLAIGERVAAVTRSASSLASLTAVHDPSKLLVVEHDVSDTTKSADTLISRIVNHFGRLDVVVNNAGYGLSGVVEGTPDEAARAQFEVNFWAPVRISRAAVKYFRENNPPAQGGRILNISSCGGFMSNPTLAFYAASKFALDGFSEGLHKELDPKWNIKVIVVQPGGVRTLWSGSNMVTLPFPPAYADPEGIPTKFRQIPRGSHAIGDPNKVGRALITISTAENPPMRLPLGPDARFVIQSKLDQIKREFDQWEELGLSTAADDADPAFIEKLKGDHIAVTIR</sequence>
<dbReference type="EMBL" id="JAPEVG010000102">
    <property type="protein sequence ID" value="KAJ8482998.1"/>
    <property type="molecule type" value="Genomic_DNA"/>
</dbReference>
<dbReference type="PANTHER" id="PTHR43976">
    <property type="entry name" value="SHORT CHAIN DEHYDROGENASE"/>
    <property type="match status" value="1"/>
</dbReference>
<gene>
    <name evidence="5" type="ORF">ONZ51_g4995</name>
</gene>
<name>A0AAD7TV95_9APHY</name>
<organism evidence="5 6">
    <name type="scientific">Trametes cubensis</name>
    <dbReference type="NCBI Taxonomy" id="1111947"/>
    <lineage>
        <taxon>Eukaryota</taxon>
        <taxon>Fungi</taxon>
        <taxon>Dikarya</taxon>
        <taxon>Basidiomycota</taxon>
        <taxon>Agaricomycotina</taxon>
        <taxon>Agaricomycetes</taxon>
        <taxon>Polyporales</taxon>
        <taxon>Polyporaceae</taxon>
        <taxon>Trametes</taxon>
    </lineage>
</organism>
<evidence type="ECO:0000313" key="5">
    <source>
        <dbReference type="EMBL" id="KAJ8482998.1"/>
    </source>
</evidence>
<evidence type="ECO:0000313" key="6">
    <source>
        <dbReference type="Proteomes" id="UP001215151"/>
    </source>
</evidence>